<dbReference type="RefSeq" id="WP_007203115.1">
    <property type="nucleotide sequence ID" value="NZ_AKKV01000032.1"/>
</dbReference>
<protein>
    <recommendedName>
        <fullName evidence="4">Lipoprotein</fullName>
    </recommendedName>
</protein>
<keyword evidence="3" id="KW-1185">Reference proteome</keyword>
<feature type="transmembrane region" description="Helical" evidence="1">
    <location>
        <begin position="29"/>
        <end position="47"/>
    </location>
</feature>
<reference evidence="2 3" key="1">
    <citation type="journal article" date="2012" name="J. Bacteriol.">
        <title>Genome of Bacillus macauensis ZFHKF-1, a Long-Chain-Forming Bacterium.</title>
        <authorList>
            <person name="Cai L."/>
            <person name="Zhang T."/>
        </authorList>
    </citation>
    <scope>NUCLEOTIDE SEQUENCE [LARGE SCALE GENOMIC DNA]</scope>
    <source>
        <strain evidence="2 3">ZFHKF-1</strain>
    </source>
</reference>
<dbReference type="EMBL" id="AKKV01000032">
    <property type="protein sequence ID" value="EIT84485.1"/>
    <property type="molecule type" value="Genomic_DNA"/>
</dbReference>
<keyword evidence="1" id="KW-1133">Transmembrane helix</keyword>
<keyword evidence="1" id="KW-0812">Transmembrane</keyword>
<evidence type="ECO:0000313" key="2">
    <source>
        <dbReference type="EMBL" id="EIT84485.1"/>
    </source>
</evidence>
<sequence length="61" mass="7275">MKKTIYNIVFYCVALCFFTYRNIEEQLVSPFYWVMSVLLVGMLIFNVRQIVTLRNEEKATS</sequence>
<evidence type="ECO:0008006" key="4">
    <source>
        <dbReference type="Google" id="ProtNLM"/>
    </source>
</evidence>
<accession>I8UC62</accession>
<comment type="caution">
    <text evidence="2">The sequence shown here is derived from an EMBL/GenBank/DDBJ whole genome shotgun (WGS) entry which is preliminary data.</text>
</comment>
<evidence type="ECO:0000256" key="1">
    <source>
        <dbReference type="SAM" id="Phobius"/>
    </source>
</evidence>
<gene>
    <name evidence="2" type="ORF">A374_15207</name>
</gene>
<name>I8UC62_9BACL</name>
<dbReference type="Proteomes" id="UP000004080">
    <property type="component" value="Unassembled WGS sequence"/>
</dbReference>
<dbReference type="AlphaFoldDB" id="I8UC62"/>
<keyword evidence="1" id="KW-0472">Membrane</keyword>
<dbReference type="PATRIC" id="fig|1196324.3.peg.3114"/>
<evidence type="ECO:0000313" key="3">
    <source>
        <dbReference type="Proteomes" id="UP000004080"/>
    </source>
</evidence>
<organism evidence="2 3">
    <name type="scientific">Fictibacillus macauensis ZFHKF-1</name>
    <dbReference type="NCBI Taxonomy" id="1196324"/>
    <lineage>
        <taxon>Bacteria</taxon>
        <taxon>Bacillati</taxon>
        <taxon>Bacillota</taxon>
        <taxon>Bacilli</taxon>
        <taxon>Bacillales</taxon>
        <taxon>Fictibacillaceae</taxon>
        <taxon>Fictibacillus</taxon>
    </lineage>
</organism>
<feature type="transmembrane region" description="Helical" evidence="1">
    <location>
        <begin position="5"/>
        <end position="23"/>
    </location>
</feature>
<proteinExistence type="predicted"/>